<comment type="similarity">
    <text evidence="1">Belongs to the RutC family.</text>
</comment>
<sequence>MTKKKIEIHTDNSPQPAGPYSQCILAGDFVFVAGQRPENPITKEIPNDIKLQTKQCIENIKSILEEAGSSLENVVKSNVYLSDIKYFNDMNEIYSSLFPKPFPTRTTIGVNLRNILVEIEVMALRDKK</sequence>
<dbReference type="PANTHER" id="PTHR11803">
    <property type="entry name" value="2-IMINOBUTANOATE/2-IMINOPROPANOATE DEAMINASE RIDA"/>
    <property type="match status" value="1"/>
</dbReference>
<dbReference type="EMBL" id="SAXY01000010">
    <property type="protein sequence ID" value="TXJ46834.1"/>
    <property type="molecule type" value="Genomic_DNA"/>
</dbReference>
<dbReference type="SUPFAM" id="SSF55298">
    <property type="entry name" value="YjgF-like"/>
    <property type="match status" value="1"/>
</dbReference>
<dbReference type="InterPro" id="IPR035959">
    <property type="entry name" value="RutC-like_sf"/>
</dbReference>
<dbReference type="FunFam" id="3.30.1330.40:FF:000001">
    <property type="entry name" value="L-PSP family endoribonuclease"/>
    <property type="match status" value="1"/>
</dbReference>
<gene>
    <name evidence="2" type="ORF">EPJ72_01045</name>
</gene>
<dbReference type="GO" id="GO:0005829">
    <property type="term" value="C:cytosol"/>
    <property type="evidence" value="ECO:0007669"/>
    <property type="project" value="TreeGrafter"/>
</dbReference>
<protein>
    <submittedName>
        <fullName evidence="2">RidA family protein</fullName>
    </submittedName>
</protein>
<name>A0A5C8FBM4_BRAPL</name>
<dbReference type="InterPro" id="IPR006056">
    <property type="entry name" value="RidA"/>
</dbReference>
<accession>A0A5C8FBM4</accession>
<dbReference type="Proteomes" id="UP000323176">
    <property type="component" value="Unassembled WGS sequence"/>
</dbReference>
<dbReference type="Gene3D" id="3.30.1330.40">
    <property type="entry name" value="RutC-like"/>
    <property type="match status" value="1"/>
</dbReference>
<evidence type="ECO:0000313" key="2">
    <source>
        <dbReference type="EMBL" id="TXJ46834.1"/>
    </source>
</evidence>
<evidence type="ECO:0000256" key="1">
    <source>
        <dbReference type="ARBA" id="ARBA00010552"/>
    </source>
</evidence>
<dbReference type="GO" id="GO:0019239">
    <property type="term" value="F:deaminase activity"/>
    <property type="evidence" value="ECO:0007669"/>
    <property type="project" value="TreeGrafter"/>
</dbReference>
<dbReference type="NCBIfam" id="TIGR00004">
    <property type="entry name" value="Rid family detoxifying hydrolase"/>
    <property type="match status" value="1"/>
</dbReference>
<dbReference type="PANTHER" id="PTHR11803:SF39">
    <property type="entry name" value="2-IMINOBUTANOATE_2-IMINOPROPANOATE DEAMINASE"/>
    <property type="match status" value="1"/>
</dbReference>
<dbReference type="OrthoDB" id="9803101at2"/>
<comment type="caution">
    <text evidence="2">The sequence shown here is derived from an EMBL/GenBank/DDBJ whole genome shotgun (WGS) entry which is preliminary data.</text>
</comment>
<organism evidence="2 3">
    <name type="scientific">Brachyspira pilosicoli</name>
    <name type="common">Serpulina pilosicoli</name>
    <dbReference type="NCBI Taxonomy" id="52584"/>
    <lineage>
        <taxon>Bacteria</taxon>
        <taxon>Pseudomonadati</taxon>
        <taxon>Spirochaetota</taxon>
        <taxon>Spirochaetia</taxon>
        <taxon>Brachyspirales</taxon>
        <taxon>Brachyspiraceae</taxon>
        <taxon>Brachyspira</taxon>
    </lineage>
</organism>
<dbReference type="CDD" id="cd00448">
    <property type="entry name" value="YjgF_YER057c_UK114_family"/>
    <property type="match status" value="1"/>
</dbReference>
<reference evidence="2 3" key="1">
    <citation type="journal article" date="1992" name="Lakartidningen">
        <title>[Penicillin V and not amoxicillin is the first choice preparation in acute otitis].</title>
        <authorList>
            <person name="Kamme C."/>
            <person name="Lundgren K."/>
            <person name="Prellner K."/>
        </authorList>
    </citation>
    <scope>NUCLEOTIDE SEQUENCE [LARGE SCALE GENOMIC DNA]</scope>
    <source>
        <strain evidence="2 3">PC5538III-hc</strain>
    </source>
</reference>
<dbReference type="Pfam" id="PF01042">
    <property type="entry name" value="Ribonuc_L-PSP"/>
    <property type="match status" value="1"/>
</dbReference>
<dbReference type="AlphaFoldDB" id="A0A5C8FBM4"/>
<evidence type="ECO:0000313" key="3">
    <source>
        <dbReference type="Proteomes" id="UP000323176"/>
    </source>
</evidence>
<dbReference type="InterPro" id="IPR006175">
    <property type="entry name" value="YjgF/YER057c/UK114"/>
</dbReference>
<proteinExistence type="inferred from homology"/>